<dbReference type="EMBL" id="CAUJNA010000558">
    <property type="protein sequence ID" value="CAJ1378658.1"/>
    <property type="molecule type" value="Genomic_DNA"/>
</dbReference>
<feature type="compositionally biased region" description="Acidic residues" evidence="1">
    <location>
        <begin position="1509"/>
        <end position="1519"/>
    </location>
</feature>
<feature type="compositionally biased region" description="Basic and acidic residues" evidence="1">
    <location>
        <begin position="1014"/>
        <end position="1025"/>
    </location>
</feature>
<feature type="compositionally biased region" description="Basic and acidic residues" evidence="1">
    <location>
        <begin position="1048"/>
        <end position="1059"/>
    </location>
</feature>
<evidence type="ECO:0000256" key="1">
    <source>
        <dbReference type="SAM" id="MobiDB-lite"/>
    </source>
</evidence>
<feature type="compositionally biased region" description="Low complexity" evidence="1">
    <location>
        <begin position="1520"/>
        <end position="1541"/>
    </location>
</feature>
<feature type="compositionally biased region" description="Basic and acidic residues" evidence="1">
    <location>
        <begin position="1307"/>
        <end position="1318"/>
    </location>
</feature>
<feature type="compositionally biased region" description="Basic and acidic residues" evidence="1">
    <location>
        <begin position="1082"/>
        <end position="1108"/>
    </location>
</feature>
<feature type="compositionally biased region" description="Low complexity" evidence="1">
    <location>
        <begin position="1676"/>
        <end position="1700"/>
    </location>
</feature>
<feature type="region of interest" description="Disordered" evidence="1">
    <location>
        <begin position="681"/>
        <end position="725"/>
    </location>
</feature>
<feature type="compositionally biased region" description="Basic and acidic residues" evidence="1">
    <location>
        <begin position="745"/>
        <end position="809"/>
    </location>
</feature>
<reference evidence="2" key="1">
    <citation type="submission" date="2023-08" db="EMBL/GenBank/DDBJ databases">
        <authorList>
            <person name="Chen Y."/>
            <person name="Shah S."/>
            <person name="Dougan E. K."/>
            <person name="Thang M."/>
            <person name="Chan C."/>
        </authorList>
    </citation>
    <scope>NUCLEOTIDE SEQUENCE</scope>
</reference>
<feature type="compositionally biased region" description="Low complexity" evidence="1">
    <location>
        <begin position="1495"/>
        <end position="1508"/>
    </location>
</feature>
<name>A0AA36MSK4_9DINO</name>
<feature type="region of interest" description="Disordered" evidence="1">
    <location>
        <begin position="270"/>
        <end position="290"/>
    </location>
</feature>
<feature type="compositionally biased region" description="Basic and acidic residues" evidence="1">
    <location>
        <begin position="1739"/>
        <end position="1749"/>
    </location>
</feature>
<keyword evidence="3" id="KW-1185">Reference proteome</keyword>
<feature type="compositionally biased region" description="Basic and acidic residues" evidence="1">
    <location>
        <begin position="1720"/>
        <end position="1729"/>
    </location>
</feature>
<feature type="compositionally biased region" description="Low complexity" evidence="1">
    <location>
        <begin position="1280"/>
        <end position="1298"/>
    </location>
</feature>
<feature type="compositionally biased region" description="Basic and acidic residues" evidence="1">
    <location>
        <begin position="869"/>
        <end position="945"/>
    </location>
</feature>
<gene>
    <name evidence="2" type="ORF">EVOR1521_LOCUS7143</name>
</gene>
<protein>
    <submittedName>
        <fullName evidence="2">Uncharacterized protein</fullName>
    </submittedName>
</protein>
<feature type="compositionally biased region" description="Acidic residues" evidence="1">
    <location>
        <begin position="1234"/>
        <end position="1243"/>
    </location>
</feature>
<dbReference type="Proteomes" id="UP001178507">
    <property type="component" value="Unassembled WGS sequence"/>
</dbReference>
<feature type="compositionally biased region" description="Low complexity" evidence="1">
    <location>
        <begin position="1426"/>
        <end position="1439"/>
    </location>
</feature>
<evidence type="ECO:0000313" key="3">
    <source>
        <dbReference type="Proteomes" id="UP001178507"/>
    </source>
</evidence>
<proteinExistence type="predicted"/>
<feature type="compositionally biased region" description="Basic and acidic residues" evidence="1">
    <location>
        <begin position="702"/>
        <end position="725"/>
    </location>
</feature>
<feature type="compositionally biased region" description="Basic and acidic residues" evidence="1">
    <location>
        <begin position="956"/>
        <end position="979"/>
    </location>
</feature>
<feature type="compositionally biased region" description="Low complexity" evidence="1">
    <location>
        <begin position="1060"/>
        <end position="1071"/>
    </location>
</feature>
<feature type="compositionally biased region" description="Low complexity" evidence="1">
    <location>
        <begin position="1323"/>
        <end position="1333"/>
    </location>
</feature>
<feature type="compositionally biased region" description="Polar residues" evidence="1">
    <location>
        <begin position="1171"/>
        <end position="1180"/>
    </location>
</feature>
<feature type="compositionally biased region" description="Low complexity" evidence="1">
    <location>
        <begin position="1187"/>
        <end position="1198"/>
    </location>
</feature>
<organism evidence="2 3">
    <name type="scientific">Effrenium voratum</name>
    <dbReference type="NCBI Taxonomy" id="2562239"/>
    <lineage>
        <taxon>Eukaryota</taxon>
        <taxon>Sar</taxon>
        <taxon>Alveolata</taxon>
        <taxon>Dinophyceae</taxon>
        <taxon>Suessiales</taxon>
        <taxon>Symbiodiniaceae</taxon>
        <taxon>Effrenium</taxon>
    </lineage>
</organism>
<feature type="compositionally biased region" description="Low complexity" evidence="1">
    <location>
        <begin position="1592"/>
        <end position="1617"/>
    </location>
</feature>
<feature type="compositionally biased region" description="Low complexity" evidence="1">
    <location>
        <begin position="1356"/>
        <end position="1370"/>
    </location>
</feature>
<feature type="compositionally biased region" description="Low complexity" evidence="1">
    <location>
        <begin position="1219"/>
        <end position="1233"/>
    </location>
</feature>
<comment type="caution">
    <text evidence="2">The sequence shown here is derived from an EMBL/GenBank/DDBJ whole genome shotgun (WGS) entry which is preliminary data.</text>
</comment>
<feature type="compositionally biased region" description="Basic and acidic residues" evidence="1">
    <location>
        <begin position="681"/>
        <end position="690"/>
    </location>
</feature>
<feature type="compositionally biased region" description="Acidic residues" evidence="1">
    <location>
        <begin position="1440"/>
        <end position="1449"/>
    </location>
</feature>
<feature type="compositionally biased region" description="Basic and acidic residues" evidence="1">
    <location>
        <begin position="819"/>
        <end position="859"/>
    </location>
</feature>
<feature type="region of interest" description="Disordered" evidence="1">
    <location>
        <begin position="745"/>
        <end position="1764"/>
    </location>
</feature>
<evidence type="ECO:0000313" key="2">
    <source>
        <dbReference type="EMBL" id="CAJ1378658.1"/>
    </source>
</evidence>
<feature type="compositionally biased region" description="Acidic residues" evidence="1">
    <location>
        <begin position="1371"/>
        <end position="1380"/>
    </location>
</feature>
<accession>A0AA36MSK4</accession>
<sequence>MPSPFFEKAGWVDEESRKCCPEGPARQVLAWLQLAADHNRQQLSSLETAVSNAIALREMLDDDCRNIQEALLLARAGALKAMVEDAQSILEMVVHLVISGLCRFCFDISEENLVELRDKEAAAKLAEALAKFQRLQGEIHRGDVSVAEVDLERRCVPHYLAQLLPGEEVGDMENLSEAVERMIDWPIGRALQNPKMAKAMMLEGRFSESFIEAGERLFGAVLAAPGRVGHQLNLLCLAMERRNHWSEPHATARLLWGPAPELQLYDAEEFLTPPADPPPPPRADNESYSQPDPDAAFGLVVLISNQTRDSTVGELMQRLEGPRCLFLEDSCGSALDALGYNCHSEPHPRNCLHPSHVSGMVRVAEEAWAPKLQPHVAWRRHAGTRSIAQSALELGSSLWGAHSSIWLMDFRPEASCPGLPLAEQVRGSKRMHLVKDPDVLMAMEPHTAERKAAARQEEPPAWPEDTPLAVRLAEYTAMHQAAMGQDVEGLKAPGTKFLVYSCQPFAQCGGHGDRLNGIITVFMLAVLLGRVFLIDSESPLPMQLLLEPRALDWRVSGGLLATAGLRHFSYHDKRQLFEADLEQLASFPEQVMVINMNYRMIRSLFEAPALQAAAAKLGLPRSAPRFLSAEIFDLLFAPTQLLRQELFLLRSELSLNESFIAIHLRTGQIAWDPSRHGAGELQDGLERLRPPELSSVTSRGSSRHEEDTHISDGRSVDGSDHEDVVAKTRRRVREVKERERLERLREQEEAEVRKREQQEQHTERLRRIEQEKRQKILEKKLDQEVRATRQAEEEKRQEEQRRQQEERFKAFQKQTQARIKAEKEKAARERRDQEMQERRESGKSEEHRVEDAAEMAKRRLIERKKREQARKEEEESLQRMEAEYAQDKENDQLGEQLRQKAQERLRQRSQEKRKLEKAARNRQALERIEHEERQAESQKELEARRQSAAQRAASRLRKEKEEQERERREREEVERLARERKQRYQNPRSIAELRTGEAQQPLTQQQRRAASQRRHQEQEKLRRYAEGMPVEENDPPERGRPPRLPSLSRERDKASRENSRNVSRNASRNASHGSSVVSLPDIDGHKVGREPSVGRKERKERAKEKDAALEVSLDIPLGLDSTPPRPTASNGAEVLDCEKPRSGGKPPKPSKEPKSSSKWKSRWLESDMELPSTSVHQTSDLLEDPVTPAEQPLEPLLEPLDEPAEEETLHSSAEDAAEAPETPAQQPLEPSLEPLDEPAAEQEEAVHASAEDAAEAPETPAQPSDEPAAEQEEAVHASAEDAAQAPETPAQPLEPLLEPLDEPAEEETLHSSAEDAAKAPETPAQQPLEPCLEPLDEPAAEQEEAVHASAEDAAEAPETPAQHPLEPSLEPLDEPTTEQEEAVHALAEDAAEAPETPTQQPLEPSLEPLDEQEEAVHASAEDAAEAPETPAQPLEPSLEPLDEPTTEQEEAVHALAEDAAEAAETPTQQPLEPSLEPLDEQEEAVHASAEDAAEAPETPAQPLEPSLEPLDEPTTEQEEAVCALAEDAAEAPETPAHPLAPSLEPLDKPAAEQEEAVHDLAEDAAEAPGTPAQLLEPSLERLDETAAEQEEAVPASAEDAAEAPETPAQQPLEPSLEPLDEPADELGKAMHASAEVPFDEPSVEQHSQEAQPHVLPAVRPARHPLLPDATCDAKKAPQAAPEAPEPASTAAATTAAAGARRPSRPTPEPRAVPGVRPLRHPLEPKKASLDKGYTPTRPPSEHREGDDVHVQLSESEEVVLNLHA</sequence>
<feature type="compositionally biased region" description="Acidic residues" evidence="1">
    <location>
        <begin position="1334"/>
        <end position="1343"/>
    </location>
</feature>
<feature type="compositionally biased region" description="Basic and acidic residues" evidence="1">
    <location>
        <begin position="1545"/>
        <end position="1561"/>
    </location>
</feature>